<dbReference type="FunFam" id="3.40.630.30:FF:000006">
    <property type="entry name" value="Putative n-alpha-acetyltransferase 50"/>
    <property type="match status" value="1"/>
</dbReference>
<dbReference type="STRING" id="71717.A0A4Y7TU44"/>
<gene>
    <name evidence="4" type="ORF">FA13DRAFT_1621701</name>
</gene>
<keyword evidence="5" id="KW-1185">Reference proteome</keyword>
<accession>A0A4Y7TU44</accession>
<keyword evidence="1 4" id="KW-0808">Transferase</keyword>
<organism evidence="4 5">
    <name type="scientific">Coprinellus micaceus</name>
    <name type="common">Glistening ink-cap mushroom</name>
    <name type="synonym">Coprinus micaceus</name>
    <dbReference type="NCBI Taxonomy" id="71717"/>
    <lineage>
        <taxon>Eukaryota</taxon>
        <taxon>Fungi</taxon>
        <taxon>Dikarya</taxon>
        <taxon>Basidiomycota</taxon>
        <taxon>Agaricomycotina</taxon>
        <taxon>Agaricomycetes</taxon>
        <taxon>Agaricomycetidae</taxon>
        <taxon>Agaricales</taxon>
        <taxon>Agaricineae</taxon>
        <taxon>Psathyrellaceae</taxon>
        <taxon>Coprinellus</taxon>
    </lineage>
</organism>
<dbReference type="GO" id="GO:0031415">
    <property type="term" value="C:NatA complex"/>
    <property type="evidence" value="ECO:0007669"/>
    <property type="project" value="TreeGrafter"/>
</dbReference>
<dbReference type="PROSITE" id="PS51186">
    <property type="entry name" value="GNAT"/>
    <property type="match status" value="1"/>
</dbReference>
<evidence type="ECO:0000313" key="4">
    <source>
        <dbReference type="EMBL" id="TEB37398.1"/>
    </source>
</evidence>
<evidence type="ECO:0000313" key="5">
    <source>
        <dbReference type="Proteomes" id="UP000298030"/>
    </source>
</evidence>
<keyword evidence="2" id="KW-0012">Acyltransferase</keyword>
<evidence type="ECO:0000256" key="1">
    <source>
        <dbReference type="ARBA" id="ARBA00022679"/>
    </source>
</evidence>
<dbReference type="Pfam" id="PF00583">
    <property type="entry name" value="Acetyltransf_1"/>
    <property type="match status" value="1"/>
</dbReference>
<protein>
    <submittedName>
        <fullName evidence="4">N-acetyltransferase NAT13</fullName>
    </submittedName>
</protein>
<sequence>MTSTSSKQSRVSFASLTENNLGTVRKLNSVLFPIKYSEKFYQDILAPEVEDFCKLVYYNDIPVGTISCRFENKDDQKVLYLMTMGILAPYRSRGLGSKALEQVLTAAASHKSKVDKVYLHVQVSNDDAKRFYEVNGFVQSSVHEGYYKKITPADAWVLEKQVN</sequence>
<reference evidence="4 5" key="1">
    <citation type="journal article" date="2019" name="Nat. Ecol. Evol.">
        <title>Megaphylogeny resolves global patterns of mushroom evolution.</title>
        <authorList>
            <person name="Varga T."/>
            <person name="Krizsan K."/>
            <person name="Foldi C."/>
            <person name="Dima B."/>
            <person name="Sanchez-Garcia M."/>
            <person name="Sanchez-Ramirez S."/>
            <person name="Szollosi G.J."/>
            <person name="Szarkandi J.G."/>
            <person name="Papp V."/>
            <person name="Albert L."/>
            <person name="Andreopoulos W."/>
            <person name="Angelini C."/>
            <person name="Antonin V."/>
            <person name="Barry K.W."/>
            <person name="Bougher N.L."/>
            <person name="Buchanan P."/>
            <person name="Buyck B."/>
            <person name="Bense V."/>
            <person name="Catcheside P."/>
            <person name="Chovatia M."/>
            <person name="Cooper J."/>
            <person name="Damon W."/>
            <person name="Desjardin D."/>
            <person name="Finy P."/>
            <person name="Geml J."/>
            <person name="Haridas S."/>
            <person name="Hughes K."/>
            <person name="Justo A."/>
            <person name="Karasinski D."/>
            <person name="Kautmanova I."/>
            <person name="Kiss B."/>
            <person name="Kocsube S."/>
            <person name="Kotiranta H."/>
            <person name="LaButti K.M."/>
            <person name="Lechner B.E."/>
            <person name="Liimatainen K."/>
            <person name="Lipzen A."/>
            <person name="Lukacs Z."/>
            <person name="Mihaltcheva S."/>
            <person name="Morgado L.N."/>
            <person name="Niskanen T."/>
            <person name="Noordeloos M.E."/>
            <person name="Ohm R.A."/>
            <person name="Ortiz-Santana B."/>
            <person name="Ovrebo C."/>
            <person name="Racz N."/>
            <person name="Riley R."/>
            <person name="Savchenko A."/>
            <person name="Shiryaev A."/>
            <person name="Soop K."/>
            <person name="Spirin V."/>
            <person name="Szebenyi C."/>
            <person name="Tomsovsky M."/>
            <person name="Tulloss R.E."/>
            <person name="Uehling J."/>
            <person name="Grigoriev I.V."/>
            <person name="Vagvolgyi C."/>
            <person name="Papp T."/>
            <person name="Martin F.M."/>
            <person name="Miettinen O."/>
            <person name="Hibbett D.S."/>
            <person name="Nagy L.G."/>
        </authorList>
    </citation>
    <scope>NUCLEOTIDE SEQUENCE [LARGE SCALE GENOMIC DNA]</scope>
    <source>
        <strain evidence="4 5">FP101781</strain>
    </source>
</reference>
<dbReference type="AlphaFoldDB" id="A0A4Y7TU44"/>
<proteinExistence type="predicted"/>
<dbReference type="GO" id="GO:0007064">
    <property type="term" value="P:mitotic sister chromatid cohesion"/>
    <property type="evidence" value="ECO:0007669"/>
    <property type="project" value="TreeGrafter"/>
</dbReference>
<dbReference type="GO" id="GO:0016747">
    <property type="term" value="F:acyltransferase activity, transferring groups other than amino-acyl groups"/>
    <property type="evidence" value="ECO:0007669"/>
    <property type="project" value="InterPro"/>
</dbReference>
<dbReference type="PANTHER" id="PTHR42919">
    <property type="entry name" value="N-ALPHA-ACETYLTRANSFERASE"/>
    <property type="match status" value="1"/>
</dbReference>
<comment type="caution">
    <text evidence="4">The sequence shown here is derived from an EMBL/GenBank/DDBJ whole genome shotgun (WGS) entry which is preliminary data.</text>
</comment>
<dbReference type="CDD" id="cd04301">
    <property type="entry name" value="NAT_SF"/>
    <property type="match status" value="1"/>
</dbReference>
<dbReference type="Gene3D" id="3.40.630.30">
    <property type="match status" value="1"/>
</dbReference>
<dbReference type="EMBL" id="QPFP01000004">
    <property type="protein sequence ID" value="TEB37398.1"/>
    <property type="molecule type" value="Genomic_DNA"/>
</dbReference>
<feature type="domain" description="N-acetyltransferase" evidence="3">
    <location>
        <begin position="11"/>
        <end position="163"/>
    </location>
</feature>
<evidence type="ECO:0000259" key="3">
    <source>
        <dbReference type="PROSITE" id="PS51186"/>
    </source>
</evidence>
<dbReference type="InterPro" id="IPR016181">
    <property type="entry name" value="Acyl_CoA_acyltransferase"/>
</dbReference>
<evidence type="ECO:0000256" key="2">
    <source>
        <dbReference type="ARBA" id="ARBA00023315"/>
    </source>
</evidence>
<dbReference type="Proteomes" id="UP000298030">
    <property type="component" value="Unassembled WGS sequence"/>
</dbReference>
<name>A0A4Y7TU44_COPMI</name>
<dbReference type="PANTHER" id="PTHR42919:SF8">
    <property type="entry name" value="N-ALPHA-ACETYLTRANSFERASE 50"/>
    <property type="match status" value="1"/>
</dbReference>
<dbReference type="OrthoDB" id="47374at2759"/>
<dbReference type="InterPro" id="IPR000182">
    <property type="entry name" value="GNAT_dom"/>
</dbReference>
<dbReference type="InterPro" id="IPR051556">
    <property type="entry name" value="N-term/lysine_N-AcTrnsfr"/>
</dbReference>
<dbReference type="SUPFAM" id="SSF55729">
    <property type="entry name" value="Acyl-CoA N-acyltransferases (Nat)"/>
    <property type="match status" value="1"/>
</dbReference>